<comment type="caution">
    <text evidence="1">The sequence shown here is derived from an EMBL/GenBank/DDBJ whole genome shotgun (WGS) entry which is preliminary data.</text>
</comment>
<dbReference type="OrthoDB" id="7605045at2"/>
<reference evidence="1 2" key="1">
    <citation type="submission" date="2019-07" db="EMBL/GenBank/DDBJ databases">
        <title>Whole genome shotgun sequence of Deinococcus cellulosilyticus NBRC 106333.</title>
        <authorList>
            <person name="Hosoyama A."/>
            <person name="Uohara A."/>
            <person name="Ohji S."/>
            <person name="Ichikawa N."/>
        </authorList>
    </citation>
    <scope>NUCLEOTIDE SEQUENCE [LARGE SCALE GENOMIC DNA]</scope>
    <source>
        <strain evidence="1 2">NBRC 106333</strain>
    </source>
</reference>
<keyword evidence="2" id="KW-1185">Reference proteome</keyword>
<dbReference type="RefSeq" id="WP_146883820.1">
    <property type="nucleotide sequence ID" value="NZ_BJXB01000006.1"/>
</dbReference>
<organism evidence="1 2">
    <name type="scientific">Deinococcus cellulosilyticus (strain DSM 18568 / NBRC 106333 / KACC 11606 / 5516J-15)</name>
    <dbReference type="NCBI Taxonomy" id="1223518"/>
    <lineage>
        <taxon>Bacteria</taxon>
        <taxon>Thermotogati</taxon>
        <taxon>Deinococcota</taxon>
        <taxon>Deinococci</taxon>
        <taxon>Deinococcales</taxon>
        <taxon>Deinococcaceae</taxon>
        <taxon>Deinococcus</taxon>
    </lineage>
</organism>
<evidence type="ECO:0000313" key="2">
    <source>
        <dbReference type="Proteomes" id="UP000321306"/>
    </source>
</evidence>
<dbReference type="Proteomes" id="UP000321306">
    <property type="component" value="Unassembled WGS sequence"/>
</dbReference>
<accession>A0A511N0M2</accession>
<name>A0A511N0M2_DEIC1</name>
<proteinExistence type="predicted"/>
<dbReference type="EMBL" id="BJXB01000006">
    <property type="protein sequence ID" value="GEM46008.1"/>
    <property type="molecule type" value="Genomic_DNA"/>
</dbReference>
<evidence type="ECO:0000313" key="1">
    <source>
        <dbReference type="EMBL" id="GEM46008.1"/>
    </source>
</evidence>
<dbReference type="AlphaFoldDB" id="A0A511N0M2"/>
<gene>
    <name evidence="1" type="ORF">DC3_16430</name>
</gene>
<protein>
    <submittedName>
        <fullName evidence="1">Uncharacterized protein</fullName>
    </submittedName>
</protein>
<sequence length="240" mass="25710">MEVNVRISDLGMRFFDSIVGAFVGEGLQVTVHPAGFPHLKRRLTSNLSGVYHLPPRLTGNEATHFSSPMMHVLTVEDPLGRYLPYALNLSLPFKGLFDGGSGKEYLPLFPAPAYPVAHGVKVHASLRTQTLDPMPWAVVRVTLGANGKAVSATGLADHKGEVYLSVPLPAYLPQASKGLLEQAYAVKVQVGWDITQKDNLIPELTGALGATLADVTVIPTTVSYGQPLILRSAGSSFLQV</sequence>